<evidence type="ECO:0000256" key="5">
    <source>
        <dbReference type="ARBA" id="ARBA00022801"/>
    </source>
</evidence>
<feature type="domain" description="GP-PDE" evidence="7">
    <location>
        <begin position="22"/>
        <end position="340"/>
    </location>
</feature>
<keyword evidence="5" id="KW-0378">Hydrolase</keyword>
<dbReference type="EMBL" id="KV920105">
    <property type="protein sequence ID" value="OSX68770.1"/>
    <property type="molecule type" value="Genomic_DNA"/>
</dbReference>
<gene>
    <name evidence="8" type="ORF">BU14_2268s0001</name>
</gene>
<evidence type="ECO:0000256" key="6">
    <source>
        <dbReference type="ARBA" id="ARBA00047512"/>
    </source>
</evidence>
<dbReference type="OrthoDB" id="1058301at2759"/>
<name>A0A1X6NJP4_PORUM</name>
<evidence type="ECO:0000256" key="1">
    <source>
        <dbReference type="ARBA" id="ARBA00007277"/>
    </source>
</evidence>
<evidence type="ECO:0000313" key="9">
    <source>
        <dbReference type="Proteomes" id="UP000218209"/>
    </source>
</evidence>
<evidence type="ECO:0000259" key="7">
    <source>
        <dbReference type="PROSITE" id="PS51704"/>
    </source>
</evidence>
<proteinExistence type="inferred from homology"/>
<dbReference type="InterPro" id="IPR017946">
    <property type="entry name" value="PLC-like_Pdiesterase_TIM-brl"/>
</dbReference>
<dbReference type="EC" id="3.1.4.46" evidence="2"/>
<dbReference type="GO" id="GO:0006071">
    <property type="term" value="P:glycerol metabolic process"/>
    <property type="evidence" value="ECO:0007669"/>
    <property type="project" value="UniProtKB-KW"/>
</dbReference>
<accession>A0A1X6NJP4</accession>
<keyword evidence="4" id="KW-0319">Glycerol metabolism</keyword>
<dbReference type="PROSITE" id="PS51704">
    <property type="entry name" value="GP_PDE"/>
    <property type="match status" value="1"/>
</dbReference>
<evidence type="ECO:0000313" key="8">
    <source>
        <dbReference type="EMBL" id="OSX68770.1"/>
    </source>
</evidence>
<dbReference type="GO" id="GO:0006629">
    <property type="term" value="P:lipid metabolic process"/>
    <property type="evidence" value="ECO:0007669"/>
    <property type="project" value="InterPro"/>
</dbReference>
<protein>
    <recommendedName>
        <fullName evidence="2">glycerophosphodiester phosphodiesterase</fullName>
        <ecNumber evidence="2">3.1.4.46</ecNumber>
    </recommendedName>
</protein>
<comment type="catalytic activity">
    <reaction evidence="6">
        <text>a sn-glycero-3-phosphodiester + H2O = an alcohol + sn-glycerol 3-phosphate + H(+)</text>
        <dbReference type="Rhea" id="RHEA:12969"/>
        <dbReference type="ChEBI" id="CHEBI:15377"/>
        <dbReference type="ChEBI" id="CHEBI:15378"/>
        <dbReference type="ChEBI" id="CHEBI:30879"/>
        <dbReference type="ChEBI" id="CHEBI:57597"/>
        <dbReference type="ChEBI" id="CHEBI:83408"/>
        <dbReference type="EC" id="3.1.4.46"/>
    </reaction>
</comment>
<dbReference type="Pfam" id="PF03009">
    <property type="entry name" value="GDPD"/>
    <property type="match status" value="1"/>
</dbReference>
<evidence type="ECO:0000256" key="3">
    <source>
        <dbReference type="ARBA" id="ARBA00022729"/>
    </source>
</evidence>
<keyword evidence="9" id="KW-1185">Reference proteome</keyword>
<dbReference type="Proteomes" id="UP000218209">
    <property type="component" value="Unassembled WGS sequence"/>
</dbReference>
<keyword evidence="3" id="KW-0732">Signal</keyword>
<evidence type="ECO:0000256" key="2">
    <source>
        <dbReference type="ARBA" id="ARBA00012247"/>
    </source>
</evidence>
<dbReference type="SUPFAM" id="SSF51695">
    <property type="entry name" value="PLC-like phosphodiesterases"/>
    <property type="match status" value="1"/>
</dbReference>
<comment type="similarity">
    <text evidence="1">Belongs to the glycerophosphoryl diester phosphodiesterase family.</text>
</comment>
<dbReference type="GO" id="GO:0008889">
    <property type="term" value="F:glycerophosphodiester phosphodiesterase activity"/>
    <property type="evidence" value="ECO:0007669"/>
    <property type="project" value="UniProtKB-EC"/>
</dbReference>
<organism evidence="8 9">
    <name type="scientific">Porphyra umbilicalis</name>
    <name type="common">Purple laver</name>
    <name type="synonym">Red alga</name>
    <dbReference type="NCBI Taxonomy" id="2786"/>
    <lineage>
        <taxon>Eukaryota</taxon>
        <taxon>Rhodophyta</taxon>
        <taxon>Bangiophyceae</taxon>
        <taxon>Bangiales</taxon>
        <taxon>Bangiaceae</taxon>
        <taxon>Porphyra</taxon>
    </lineage>
</organism>
<dbReference type="PANTHER" id="PTHR43620">
    <property type="entry name" value="GLYCEROPHOSPHORYL DIESTER PHOSPHODIESTERASE"/>
    <property type="match status" value="1"/>
</dbReference>
<dbReference type="Gene3D" id="3.20.20.190">
    <property type="entry name" value="Phosphatidylinositol (PI) phosphodiesterase"/>
    <property type="match status" value="1"/>
</dbReference>
<dbReference type="InterPro" id="IPR030395">
    <property type="entry name" value="GP_PDE_dom"/>
</dbReference>
<dbReference type="PANTHER" id="PTHR43620:SF7">
    <property type="entry name" value="GLYCEROPHOSPHODIESTER PHOSPHODIESTERASE GDPD5-RELATED"/>
    <property type="match status" value="1"/>
</dbReference>
<reference evidence="8 9" key="1">
    <citation type="submission" date="2017-03" db="EMBL/GenBank/DDBJ databases">
        <title>WGS assembly of Porphyra umbilicalis.</title>
        <authorList>
            <person name="Brawley S.H."/>
            <person name="Blouin N.A."/>
            <person name="Ficko-Blean E."/>
            <person name="Wheeler G.L."/>
            <person name="Lohr M."/>
            <person name="Goodson H.V."/>
            <person name="Jenkins J.W."/>
            <person name="Blaby-Haas C.E."/>
            <person name="Helliwell K.E."/>
            <person name="Chan C."/>
            <person name="Marriage T."/>
            <person name="Bhattacharya D."/>
            <person name="Klein A.S."/>
            <person name="Badis Y."/>
            <person name="Brodie J."/>
            <person name="Cao Y."/>
            <person name="Collen J."/>
            <person name="Dittami S.M."/>
            <person name="Gachon C.M."/>
            <person name="Green B.R."/>
            <person name="Karpowicz S."/>
            <person name="Kim J.W."/>
            <person name="Kudahl U."/>
            <person name="Lin S."/>
            <person name="Michel G."/>
            <person name="Mittag M."/>
            <person name="Olson B.J."/>
            <person name="Pangilinan J."/>
            <person name="Peng Y."/>
            <person name="Qiu H."/>
            <person name="Shu S."/>
            <person name="Singer J.T."/>
            <person name="Smith A.G."/>
            <person name="Sprecher B.N."/>
            <person name="Wagner V."/>
            <person name="Wang W."/>
            <person name="Wang Z.-Y."/>
            <person name="Yan J."/>
            <person name="Yarish C."/>
            <person name="Zoeuner-Riek S."/>
            <person name="Zhuang Y."/>
            <person name="Zou Y."/>
            <person name="Lindquist E.A."/>
            <person name="Grimwood J."/>
            <person name="Barry K."/>
            <person name="Rokhsar D.S."/>
            <person name="Schmutz J."/>
            <person name="Stiller J.W."/>
            <person name="Grossman A.R."/>
            <person name="Prochnik S.E."/>
        </authorList>
    </citation>
    <scope>NUCLEOTIDE SEQUENCE [LARGE SCALE GENOMIC DNA]</scope>
    <source>
        <strain evidence="8">4086291</strain>
    </source>
</reference>
<evidence type="ECO:0000256" key="4">
    <source>
        <dbReference type="ARBA" id="ARBA00022798"/>
    </source>
</evidence>
<dbReference type="AlphaFoldDB" id="A0A1X6NJP4"/>
<sequence>MAPSALKERLVGCGGQVPAPSAFSIGHRGAALLFPEHTKESYVAAARMGAGLIECDVTFTKDKELVCRHSQCDLHTTTNILVTPLASKCTTPFAPAADGAPATAKCCTSDVTLAEFRTLTGKMDGADAAATSAEAYLAGTAPFRTDLYAASGATGTLLTHAESIDLIRSLGAKFTPELKAPAVAMPFDGLTQAAYAQQLIDEYKAAGVPAEDVWAQSFRLDDVLYWVRAEPRFANQAVYLDGRYDVDAFNHTAPSTYAPTMRQLYEGGVRIVAPPLWMLLAPDGDGAMAPSVYARAARAAGLNLITWTLERSGSPPAGWYFQTVADLVRTDGDVLVALDVLARQVKVLGVFSDWPATVTYYANCVGLA</sequence>